<evidence type="ECO:0000256" key="1">
    <source>
        <dbReference type="SAM" id="MobiDB-lite"/>
    </source>
</evidence>
<keyword evidence="3" id="KW-1185">Reference proteome</keyword>
<reference evidence="2 3" key="1">
    <citation type="submission" date="2018-11" db="EMBL/GenBank/DDBJ databases">
        <authorList>
            <consortium name="Pathogen Informatics"/>
        </authorList>
    </citation>
    <scope>NUCLEOTIDE SEQUENCE [LARGE SCALE GENOMIC DNA]</scope>
    <source>
        <strain evidence="2 3">Zambia</strain>
    </source>
</reference>
<dbReference type="AlphaFoldDB" id="A0A183M3P5"/>
<evidence type="ECO:0000313" key="2">
    <source>
        <dbReference type="EMBL" id="VDO91335.1"/>
    </source>
</evidence>
<dbReference type="EMBL" id="UZAI01005620">
    <property type="protein sequence ID" value="VDO91335.1"/>
    <property type="molecule type" value="Genomic_DNA"/>
</dbReference>
<gene>
    <name evidence="2" type="ORF">SMRZ_LOCUS10670</name>
</gene>
<dbReference type="Proteomes" id="UP000277204">
    <property type="component" value="Unassembled WGS sequence"/>
</dbReference>
<feature type="compositionally biased region" description="Acidic residues" evidence="1">
    <location>
        <begin position="87"/>
        <end position="96"/>
    </location>
</feature>
<proteinExistence type="predicted"/>
<protein>
    <submittedName>
        <fullName evidence="2">Uncharacterized protein</fullName>
    </submittedName>
</protein>
<name>A0A183M3P5_9TREM</name>
<sequence length="137" mass="15274">MKLSDLKINRQPLDHSRTKESKVTSFSYCIVISRVASLIEEAEKVKVDSMEGEADDGRYIELDLLIPSDANDEQLKLPVDFSGSSTENEDSSSESESEFREIIMPSQVRLSSAVLPPCTSRKLIEELKSVCTDDCVI</sequence>
<organism evidence="2 3">
    <name type="scientific">Schistosoma margrebowiei</name>
    <dbReference type="NCBI Taxonomy" id="48269"/>
    <lineage>
        <taxon>Eukaryota</taxon>
        <taxon>Metazoa</taxon>
        <taxon>Spiralia</taxon>
        <taxon>Lophotrochozoa</taxon>
        <taxon>Platyhelminthes</taxon>
        <taxon>Trematoda</taxon>
        <taxon>Digenea</taxon>
        <taxon>Strigeidida</taxon>
        <taxon>Schistosomatoidea</taxon>
        <taxon>Schistosomatidae</taxon>
        <taxon>Schistosoma</taxon>
    </lineage>
</organism>
<accession>A0A183M3P5</accession>
<feature type="region of interest" description="Disordered" evidence="1">
    <location>
        <begin position="78"/>
        <end position="99"/>
    </location>
</feature>
<evidence type="ECO:0000313" key="3">
    <source>
        <dbReference type="Proteomes" id="UP000277204"/>
    </source>
</evidence>